<dbReference type="WBParaSite" id="HPLM_0000699901-mRNA-1">
    <property type="protein sequence ID" value="HPLM_0000699901-mRNA-1"/>
    <property type="gene ID" value="HPLM_0000699901"/>
</dbReference>
<evidence type="ECO:0000313" key="2">
    <source>
        <dbReference type="Proteomes" id="UP000268014"/>
    </source>
</evidence>
<proteinExistence type="predicted"/>
<dbReference type="Proteomes" id="UP000268014">
    <property type="component" value="Unassembled WGS sequence"/>
</dbReference>
<protein>
    <submittedName>
        <fullName evidence="3">SH2 domain-containing protein</fullName>
    </submittedName>
</protein>
<dbReference type="AlphaFoldDB" id="A0A0N4W9L4"/>
<accession>A0A0N4W9L4</accession>
<dbReference type="OrthoDB" id="5829414at2759"/>
<evidence type="ECO:0000313" key="3">
    <source>
        <dbReference type="WBParaSite" id="HPLM_0000699901-mRNA-1"/>
    </source>
</evidence>
<dbReference type="EMBL" id="UZAF01016582">
    <property type="protein sequence ID" value="VDO30616.1"/>
    <property type="molecule type" value="Genomic_DNA"/>
</dbReference>
<reference evidence="3" key="1">
    <citation type="submission" date="2017-02" db="UniProtKB">
        <authorList>
            <consortium name="WormBaseParasite"/>
        </authorList>
    </citation>
    <scope>IDENTIFICATION</scope>
</reference>
<reference evidence="1 2" key="2">
    <citation type="submission" date="2018-11" db="EMBL/GenBank/DDBJ databases">
        <authorList>
            <consortium name="Pathogen Informatics"/>
        </authorList>
    </citation>
    <scope>NUCLEOTIDE SEQUENCE [LARGE SCALE GENOMIC DNA]</scope>
    <source>
        <strain evidence="1 2">MHpl1</strain>
    </source>
</reference>
<evidence type="ECO:0000313" key="1">
    <source>
        <dbReference type="EMBL" id="VDO30616.1"/>
    </source>
</evidence>
<name>A0A0N4W9L4_HAEPC</name>
<gene>
    <name evidence="1" type="ORF">HPLM_LOCUS6991</name>
</gene>
<keyword evidence="2" id="KW-1185">Reference proteome</keyword>
<organism evidence="3">
    <name type="scientific">Haemonchus placei</name>
    <name type="common">Barber's pole worm</name>
    <dbReference type="NCBI Taxonomy" id="6290"/>
    <lineage>
        <taxon>Eukaryota</taxon>
        <taxon>Metazoa</taxon>
        <taxon>Ecdysozoa</taxon>
        <taxon>Nematoda</taxon>
        <taxon>Chromadorea</taxon>
        <taxon>Rhabditida</taxon>
        <taxon>Rhabditina</taxon>
        <taxon>Rhabditomorpha</taxon>
        <taxon>Strongyloidea</taxon>
        <taxon>Trichostrongylidae</taxon>
        <taxon>Haemonchus</taxon>
    </lineage>
</organism>
<sequence>MTDAASSLVSKDEEDVLYHYGNTCEPIPVYSVDEQPLDGPSTLTNTLRCPVQYISKVPPSLVSDNFCFICDGDEVSVEDILTECQWWKQTSSSTRFYSSDNLTTFHQVNLLTCRGETRGAYRARVRGGAIAKVSLDKKEKCATSSKKGYSFSTFGDRKKYVNHYVLVITSYYDVVFHSL</sequence>